<feature type="transmembrane region" description="Helical" evidence="1">
    <location>
        <begin position="12"/>
        <end position="31"/>
    </location>
</feature>
<keyword evidence="1" id="KW-0472">Membrane</keyword>
<proteinExistence type="predicted"/>
<evidence type="ECO:0000313" key="3">
    <source>
        <dbReference type="Proteomes" id="UP000697127"/>
    </source>
</evidence>
<organism evidence="2 3">
    <name type="scientific">Pichia californica</name>
    <dbReference type="NCBI Taxonomy" id="460514"/>
    <lineage>
        <taxon>Eukaryota</taxon>
        <taxon>Fungi</taxon>
        <taxon>Dikarya</taxon>
        <taxon>Ascomycota</taxon>
        <taxon>Saccharomycotina</taxon>
        <taxon>Pichiomycetes</taxon>
        <taxon>Pichiales</taxon>
        <taxon>Pichiaceae</taxon>
        <taxon>Pichia</taxon>
    </lineage>
</organism>
<protein>
    <recommendedName>
        <fullName evidence="4">Peroxisome assembly protein 22</fullName>
    </recommendedName>
</protein>
<keyword evidence="1" id="KW-0812">Transmembrane</keyword>
<keyword evidence="3" id="KW-1185">Reference proteome</keyword>
<dbReference type="OrthoDB" id="3989258at2759"/>
<dbReference type="AlphaFoldDB" id="A0A9P7BF02"/>
<comment type="caution">
    <text evidence="2">The sequence shown here is derived from an EMBL/GenBank/DDBJ whole genome shotgun (WGS) entry which is preliminary data.</text>
</comment>
<evidence type="ECO:0000313" key="2">
    <source>
        <dbReference type="EMBL" id="KAG0687169.1"/>
    </source>
</evidence>
<evidence type="ECO:0000256" key="1">
    <source>
        <dbReference type="SAM" id="Phobius"/>
    </source>
</evidence>
<name>A0A9P7BF02_9ASCO</name>
<dbReference type="Proteomes" id="UP000697127">
    <property type="component" value="Unassembled WGS sequence"/>
</dbReference>
<accession>A0A9P7BF02</accession>
<evidence type="ECO:0008006" key="4">
    <source>
        <dbReference type="Google" id="ProtNLM"/>
    </source>
</evidence>
<dbReference type="EMBL" id="PUHW01000304">
    <property type="protein sequence ID" value="KAG0687169.1"/>
    <property type="molecule type" value="Genomic_DNA"/>
</dbReference>
<dbReference type="PROSITE" id="PS51257">
    <property type="entry name" value="PROKAR_LIPOPROTEIN"/>
    <property type="match status" value="1"/>
</dbReference>
<sequence>MQRRKNIPSSRALTLFGSVTITLAACIYWYYNNNNSNDDTRAFTDLDNQDKKIATTETDSSVNLCPKYSKSTTISLLVSPSIIHSHTNYTILLSEYLKIYPNLTLVIHPNVSISLKSKRIIEISNLKSIPFILSQLNSNINLLNLQDSDLQNISSPSLNRLSNVIPLNEDIKFIDII</sequence>
<reference evidence="2" key="1">
    <citation type="submission" date="2020-11" db="EMBL/GenBank/DDBJ databases">
        <title>Kefir isolates.</title>
        <authorList>
            <person name="Marcisauskas S."/>
            <person name="Kim Y."/>
            <person name="Blasche S."/>
        </authorList>
    </citation>
    <scope>NUCLEOTIDE SEQUENCE</scope>
    <source>
        <strain evidence="2">Olga-1</strain>
    </source>
</reference>
<keyword evidence="1" id="KW-1133">Transmembrane helix</keyword>
<gene>
    <name evidence="2" type="ORF">C6P40_002776</name>
</gene>